<feature type="chain" id="PRO_5039205612" description="DUF5666 domain-containing protein" evidence="1">
    <location>
        <begin position="23"/>
        <end position="90"/>
    </location>
</feature>
<evidence type="ECO:0000256" key="1">
    <source>
        <dbReference type="SAM" id="SignalP"/>
    </source>
</evidence>
<proteinExistence type="predicted"/>
<reference evidence="3" key="2">
    <citation type="submission" date="2021-04" db="EMBL/GenBank/DDBJ databases">
        <authorList>
            <person name="Gilroy R."/>
        </authorList>
    </citation>
    <scope>NUCLEOTIDE SEQUENCE</scope>
    <source>
        <strain evidence="3">1193</strain>
    </source>
</reference>
<evidence type="ECO:0000259" key="2">
    <source>
        <dbReference type="Pfam" id="PF18914"/>
    </source>
</evidence>
<name>A0A9D1WP27_9GAMM</name>
<feature type="domain" description="DUF5666" evidence="2">
    <location>
        <begin position="26"/>
        <end position="87"/>
    </location>
</feature>
<evidence type="ECO:0000313" key="4">
    <source>
        <dbReference type="Proteomes" id="UP000824248"/>
    </source>
</evidence>
<gene>
    <name evidence="3" type="ORF">H9854_09070</name>
</gene>
<reference evidence="3" key="1">
    <citation type="journal article" date="2021" name="PeerJ">
        <title>Extensive microbial diversity within the chicken gut microbiome revealed by metagenomics and culture.</title>
        <authorList>
            <person name="Gilroy R."/>
            <person name="Ravi A."/>
            <person name="Getino M."/>
            <person name="Pursley I."/>
            <person name="Horton D.L."/>
            <person name="Alikhan N.F."/>
            <person name="Baker D."/>
            <person name="Gharbi K."/>
            <person name="Hall N."/>
            <person name="Watson M."/>
            <person name="Adriaenssens E.M."/>
            <person name="Foster-Nyarko E."/>
            <person name="Jarju S."/>
            <person name="Secka A."/>
            <person name="Antonio M."/>
            <person name="Oren A."/>
            <person name="Chaudhuri R.R."/>
            <person name="La Ragione R."/>
            <person name="Hildebrand F."/>
            <person name="Pallen M.J."/>
        </authorList>
    </citation>
    <scope>NUCLEOTIDE SEQUENCE</scope>
    <source>
        <strain evidence="3">1193</strain>
    </source>
</reference>
<keyword evidence="1" id="KW-0732">Signal</keyword>
<comment type="caution">
    <text evidence="3">The sequence shown here is derived from an EMBL/GenBank/DDBJ whole genome shotgun (WGS) entry which is preliminary data.</text>
</comment>
<dbReference type="AlphaFoldDB" id="A0A9D1WP27"/>
<dbReference type="Proteomes" id="UP000824248">
    <property type="component" value="Unassembled WGS sequence"/>
</dbReference>
<dbReference type="Pfam" id="PF18914">
    <property type="entry name" value="DUF5666"/>
    <property type="match status" value="1"/>
</dbReference>
<organism evidence="3 4">
    <name type="scientific">Candidatus Halomonas stercoripullorum</name>
    <dbReference type="NCBI Taxonomy" id="2838617"/>
    <lineage>
        <taxon>Bacteria</taxon>
        <taxon>Pseudomonadati</taxon>
        <taxon>Pseudomonadota</taxon>
        <taxon>Gammaproteobacteria</taxon>
        <taxon>Oceanospirillales</taxon>
        <taxon>Halomonadaceae</taxon>
        <taxon>Halomonas</taxon>
    </lineage>
</organism>
<feature type="signal peptide" evidence="1">
    <location>
        <begin position="1"/>
        <end position="22"/>
    </location>
</feature>
<dbReference type="EMBL" id="DXFC01000272">
    <property type="protein sequence ID" value="HIX62367.1"/>
    <property type="molecule type" value="Genomic_DNA"/>
</dbReference>
<accession>A0A9D1WP27</accession>
<dbReference type="InterPro" id="IPR043724">
    <property type="entry name" value="DUF5666"/>
</dbReference>
<sequence>MLKRFTLVTSALLLTFAGAAHADDIEGEVESVDSDNQTLTVQGITFHTDDNTDYDDGLTSFDDLETGQRVEIDFDYDGERHLATEIELDD</sequence>
<evidence type="ECO:0000313" key="3">
    <source>
        <dbReference type="EMBL" id="HIX62367.1"/>
    </source>
</evidence>
<protein>
    <recommendedName>
        <fullName evidence="2">DUF5666 domain-containing protein</fullName>
    </recommendedName>
</protein>